<dbReference type="EMBL" id="JH659408">
    <property type="protein sequence ID" value="EXK25329.1"/>
    <property type="molecule type" value="Genomic_DNA"/>
</dbReference>
<dbReference type="VEuPathDB" id="FungiDB:FOMG_17990"/>
<reference evidence="2" key="2">
    <citation type="submission" date="2012-05" db="EMBL/GenBank/DDBJ databases">
        <title>Annotation of the Genome Sequence of Fusarium oxysporum f. sp. melonis 26406.</title>
        <authorList>
            <consortium name="The Broad Institute Genomics Platform"/>
            <person name="Ma L.-J."/>
            <person name="Corby-Kistler H."/>
            <person name="Broz K."/>
            <person name="Gale L.R."/>
            <person name="Jonkers W."/>
            <person name="O'Donnell K."/>
            <person name="Ploetz R."/>
            <person name="Steinberg C."/>
            <person name="Schwartz D.C."/>
            <person name="VanEtten H."/>
            <person name="Zhou S."/>
            <person name="Young S.K."/>
            <person name="Zeng Q."/>
            <person name="Gargeya S."/>
            <person name="Fitzgerald M."/>
            <person name="Abouelleil A."/>
            <person name="Alvarado L."/>
            <person name="Chapman S.B."/>
            <person name="Gainer-Dewar J."/>
            <person name="Goldberg J."/>
            <person name="Griggs A."/>
            <person name="Gujja S."/>
            <person name="Hansen M."/>
            <person name="Howarth C."/>
            <person name="Imamovic A."/>
            <person name="Ireland A."/>
            <person name="Larimer J."/>
            <person name="McCowan C."/>
            <person name="Murphy C."/>
            <person name="Pearson M."/>
            <person name="Poon T.W."/>
            <person name="Priest M."/>
            <person name="Roberts A."/>
            <person name="Saif S."/>
            <person name="Shea T."/>
            <person name="Sykes S."/>
            <person name="Wortman J."/>
            <person name="Nusbaum C."/>
            <person name="Birren B."/>
        </authorList>
    </citation>
    <scope>NUCLEOTIDE SEQUENCE</scope>
    <source>
        <strain evidence="2">26406</strain>
    </source>
</reference>
<reference evidence="2" key="1">
    <citation type="submission" date="2012-04" db="EMBL/GenBank/DDBJ databases">
        <title>The Genome Sequence of Fusarium oxysporum melonis.</title>
        <authorList>
            <consortium name="The Broad Institute Genome Sequencing Platform"/>
            <person name="Ma L.-J."/>
            <person name="Gale L.R."/>
            <person name="Schwartz D.C."/>
            <person name="Zhou S."/>
            <person name="Corby-Kistler H."/>
            <person name="Young S.K."/>
            <person name="Zeng Q."/>
            <person name="Gargeya S."/>
            <person name="Fitzgerald M."/>
            <person name="Haas B."/>
            <person name="Abouelleil A."/>
            <person name="Alvarado L."/>
            <person name="Arachchi H.M."/>
            <person name="Berlin A."/>
            <person name="Brown A."/>
            <person name="Chapman S.B."/>
            <person name="Chen Z."/>
            <person name="Dunbar C."/>
            <person name="Freedman E."/>
            <person name="Gearin G."/>
            <person name="Goldberg J."/>
            <person name="Griggs A."/>
            <person name="Gujja S."/>
            <person name="Heiman D."/>
            <person name="Howarth C."/>
            <person name="Larson L."/>
            <person name="Lui A."/>
            <person name="MacDonald P.J.P."/>
            <person name="Montmayeur A."/>
            <person name="Murphy C."/>
            <person name="Neiman D."/>
            <person name="Pearson M."/>
            <person name="Priest M."/>
            <person name="Roberts A."/>
            <person name="Saif S."/>
            <person name="Shea T."/>
            <person name="Shenoy N."/>
            <person name="Sisk P."/>
            <person name="Stolte C."/>
            <person name="Sykes S."/>
            <person name="Wortman J."/>
            <person name="Nusbaum C."/>
            <person name="Birren B."/>
        </authorList>
    </citation>
    <scope>NUCLEOTIDE SEQUENCE</scope>
    <source>
        <strain evidence="2">26406</strain>
    </source>
</reference>
<name>W9Z0K1_FUSOX</name>
<evidence type="ECO:0000256" key="1">
    <source>
        <dbReference type="SAM" id="SignalP"/>
    </source>
</evidence>
<organism evidence="2">
    <name type="scientific">Fusarium oxysporum f. sp. melonis 26406</name>
    <dbReference type="NCBI Taxonomy" id="1089452"/>
    <lineage>
        <taxon>Eukaryota</taxon>
        <taxon>Fungi</taxon>
        <taxon>Dikarya</taxon>
        <taxon>Ascomycota</taxon>
        <taxon>Pezizomycotina</taxon>
        <taxon>Sordariomycetes</taxon>
        <taxon>Hypocreomycetidae</taxon>
        <taxon>Hypocreales</taxon>
        <taxon>Nectriaceae</taxon>
        <taxon>Fusarium</taxon>
        <taxon>Fusarium oxysporum species complex</taxon>
    </lineage>
</organism>
<gene>
    <name evidence="2" type="ORF">FOMG_17990</name>
</gene>
<dbReference type="HOGENOM" id="CLU_1272353_0_0_1"/>
<dbReference type="AlphaFoldDB" id="W9Z0K1"/>
<protein>
    <submittedName>
        <fullName evidence="2">Uncharacterized protein</fullName>
    </submittedName>
</protein>
<evidence type="ECO:0000313" key="2">
    <source>
        <dbReference type="EMBL" id="EXK25329.1"/>
    </source>
</evidence>
<feature type="signal peptide" evidence="1">
    <location>
        <begin position="1"/>
        <end position="15"/>
    </location>
</feature>
<accession>W9Z0K1</accession>
<keyword evidence="1" id="KW-0732">Signal</keyword>
<dbReference type="Proteomes" id="UP000030703">
    <property type="component" value="Unassembled WGS sequence"/>
</dbReference>
<sequence>MLHTFLTFVFGPIHAILTLRHEVTPKLKLNLSLLSAISIHNSLTHTSTHTPMISMNSNDFTENESVLGSGEIRSTPTTQCKLWAMHNCDAQSYSTASYWDPPSISFQKIPSEAISRPGSMDQDLYPATTTNDSPWMENPVEVQFNLQGEGFNMATNEAIPMLVLKQGTLICEDQMAIDDGSKLHCTPGSSSFTPISSPYYNGSYPVASWACYFSPSY</sequence>
<proteinExistence type="predicted"/>
<feature type="chain" id="PRO_5013311556" evidence="1">
    <location>
        <begin position="16"/>
        <end position="217"/>
    </location>
</feature>